<reference evidence="7" key="1">
    <citation type="submission" date="2021-02" db="EMBL/GenBank/DDBJ databases">
        <authorList>
            <person name="Nowell W R."/>
        </authorList>
    </citation>
    <scope>NUCLEOTIDE SEQUENCE</scope>
</reference>
<evidence type="ECO:0000313" key="8">
    <source>
        <dbReference type="Proteomes" id="UP000663868"/>
    </source>
</evidence>
<dbReference type="EMBL" id="CAJNOE010000255">
    <property type="protein sequence ID" value="CAF1094316.1"/>
    <property type="molecule type" value="Genomic_DNA"/>
</dbReference>
<feature type="transmembrane region" description="Helical" evidence="1">
    <location>
        <begin position="21"/>
        <end position="44"/>
    </location>
</feature>
<protein>
    <submittedName>
        <fullName evidence="7">Uncharacterized protein</fullName>
    </submittedName>
</protein>
<feature type="transmembrane region" description="Helical" evidence="1">
    <location>
        <begin position="64"/>
        <end position="93"/>
    </location>
</feature>
<dbReference type="Proteomes" id="UP000663868">
    <property type="component" value="Unassembled WGS sequence"/>
</dbReference>
<evidence type="ECO:0000313" key="5">
    <source>
        <dbReference type="EMBL" id="CAF3702318.1"/>
    </source>
</evidence>
<proteinExistence type="predicted"/>
<dbReference type="Proteomes" id="UP000663844">
    <property type="component" value="Unassembled WGS sequence"/>
</dbReference>
<dbReference type="EMBL" id="CAJNON010000307">
    <property type="protein sequence ID" value="CAF1184834.1"/>
    <property type="molecule type" value="Genomic_DNA"/>
</dbReference>
<dbReference type="OrthoDB" id="10120490at2759"/>
<sequence length="124" mass="13135">MMNYRPGKSKKSEELEIPTAWQLFSTLYESFGVFLELILSFPLYILSKLGFTNIIPTLLSGNVTLGPCFVAAAVTTVASSVGIGLGVGLGVGLTCSHDSALMNSTNGTNMTNITTSMLDLDYSG</sequence>
<evidence type="ECO:0000313" key="6">
    <source>
        <dbReference type="EMBL" id="CAF4096976.1"/>
    </source>
</evidence>
<organism evidence="7 8">
    <name type="scientific">Adineta steineri</name>
    <dbReference type="NCBI Taxonomy" id="433720"/>
    <lineage>
        <taxon>Eukaryota</taxon>
        <taxon>Metazoa</taxon>
        <taxon>Spiralia</taxon>
        <taxon>Gnathifera</taxon>
        <taxon>Rotifera</taxon>
        <taxon>Eurotatoria</taxon>
        <taxon>Bdelloidea</taxon>
        <taxon>Adinetida</taxon>
        <taxon>Adinetidae</taxon>
        <taxon>Adineta</taxon>
    </lineage>
</organism>
<keyword evidence="1" id="KW-1133">Transmembrane helix</keyword>
<evidence type="ECO:0000256" key="1">
    <source>
        <dbReference type="SAM" id="Phobius"/>
    </source>
</evidence>
<dbReference type="Proteomes" id="UP000663845">
    <property type="component" value="Unassembled WGS sequence"/>
</dbReference>
<dbReference type="Proteomes" id="UP000663891">
    <property type="component" value="Unassembled WGS sequence"/>
</dbReference>
<dbReference type="EMBL" id="CAJOAZ010005354">
    <property type="protein sequence ID" value="CAF4096976.1"/>
    <property type="molecule type" value="Genomic_DNA"/>
</dbReference>
<evidence type="ECO:0000313" key="4">
    <source>
        <dbReference type="EMBL" id="CAF1233615.1"/>
    </source>
</evidence>
<name>A0A820L317_9BILA</name>
<dbReference type="EMBL" id="CAJOBB010000542">
    <property type="protein sequence ID" value="CAF3702318.1"/>
    <property type="molecule type" value="Genomic_DNA"/>
</dbReference>
<accession>A0A820L317</accession>
<dbReference type="AlphaFoldDB" id="A0A820L317"/>
<dbReference type="Proteomes" id="UP000663860">
    <property type="component" value="Unassembled WGS sequence"/>
</dbReference>
<gene>
    <name evidence="2" type="ORF">IZO911_LOCUS22675</name>
    <name evidence="4" type="ORF">JYZ213_LOCUS28679</name>
    <name evidence="5" type="ORF">KXQ929_LOCUS11136</name>
    <name evidence="7" type="ORF">KXQ929_LOCUS48027</name>
    <name evidence="6" type="ORF">OXD698_LOCUS35216</name>
    <name evidence="3" type="ORF">VCS650_LOCUS24705</name>
</gene>
<keyword evidence="1" id="KW-0812">Transmembrane</keyword>
<evidence type="ECO:0000313" key="3">
    <source>
        <dbReference type="EMBL" id="CAF1184834.1"/>
    </source>
</evidence>
<comment type="caution">
    <text evidence="7">The sequence shown here is derived from an EMBL/GenBank/DDBJ whole genome shotgun (WGS) entry which is preliminary data.</text>
</comment>
<evidence type="ECO:0000313" key="2">
    <source>
        <dbReference type="EMBL" id="CAF1094316.1"/>
    </source>
</evidence>
<evidence type="ECO:0000313" key="7">
    <source>
        <dbReference type="EMBL" id="CAF4346707.1"/>
    </source>
</evidence>
<dbReference type="EMBL" id="CAJNOG010000422">
    <property type="protein sequence ID" value="CAF1233615.1"/>
    <property type="molecule type" value="Genomic_DNA"/>
</dbReference>
<keyword evidence="1" id="KW-0472">Membrane</keyword>
<dbReference type="EMBL" id="CAJOBB010018212">
    <property type="protein sequence ID" value="CAF4346707.1"/>
    <property type="molecule type" value="Genomic_DNA"/>
</dbReference>